<dbReference type="Gene3D" id="1.10.150.240">
    <property type="entry name" value="Putative phosphatase, domain 2"/>
    <property type="match status" value="1"/>
</dbReference>
<dbReference type="SUPFAM" id="SSF56784">
    <property type="entry name" value="HAD-like"/>
    <property type="match status" value="1"/>
</dbReference>
<protein>
    <submittedName>
        <fullName evidence="1">Uncharacterized protein</fullName>
    </submittedName>
</protein>
<dbReference type="InterPro" id="IPR036412">
    <property type="entry name" value="HAD-like_sf"/>
</dbReference>
<comment type="caution">
    <text evidence="1">The sequence shown here is derived from an EMBL/GenBank/DDBJ whole genome shotgun (WGS) entry which is preliminary data.</text>
</comment>
<name>A0ABN2R2X3_9MICO</name>
<dbReference type="Gene3D" id="3.40.50.1000">
    <property type="entry name" value="HAD superfamily/HAD-like"/>
    <property type="match status" value="1"/>
</dbReference>
<evidence type="ECO:0000313" key="1">
    <source>
        <dbReference type="EMBL" id="GAA1962279.1"/>
    </source>
</evidence>
<sequence length="86" mass="9133">MTPHGHAKDEHVRHYAGLADRLRPMLGAQELLAEPAHRGHPTALATSPPRHELAGLLKVLDADDAIDGPVAANDARHPSPTMSGAR</sequence>
<evidence type="ECO:0000313" key="2">
    <source>
        <dbReference type="Proteomes" id="UP001499933"/>
    </source>
</evidence>
<keyword evidence="2" id="KW-1185">Reference proteome</keyword>
<dbReference type="RefSeq" id="WP_344095345.1">
    <property type="nucleotide sequence ID" value="NZ_BAAAOG010000005.1"/>
</dbReference>
<dbReference type="Proteomes" id="UP001499933">
    <property type="component" value="Unassembled WGS sequence"/>
</dbReference>
<dbReference type="EMBL" id="BAAAOG010000005">
    <property type="protein sequence ID" value="GAA1962279.1"/>
    <property type="molecule type" value="Genomic_DNA"/>
</dbReference>
<organism evidence="1 2">
    <name type="scientific">Microbacterium deminutum</name>
    <dbReference type="NCBI Taxonomy" id="344164"/>
    <lineage>
        <taxon>Bacteria</taxon>
        <taxon>Bacillati</taxon>
        <taxon>Actinomycetota</taxon>
        <taxon>Actinomycetes</taxon>
        <taxon>Micrococcales</taxon>
        <taxon>Microbacteriaceae</taxon>
        <taxon>Microbacterium</taxon>
    </lineage>
</organism>
<gene>
    <name evidence="1" type="ORF">GCM10009776_26190</name>
</gene>
<accession>A0ABN2R2X3</accession>
<reference evidence="1 2" key="1">
    <citation type="journal article" date="2019" name="Int. J. Syst. Evol. Microbiol.">
        <title>The Global Catalogue of Microorganisms (GCM) 10K type strain sequencing project: providing services to taxonomists for standard genome sequencing and annotation.</title>
        <authorList>
            <consortium name="The Broad Institute Genomics Platform"/>
            <consortium name="The Broad Institute Genome Sequencing Center for Infectious Disease"/>
            <person name="Wu L."/>
            <person name="Ma J."/>
        </authorList>
    </citation>
    <scope>NUCLEOTIDE SEQUENCE [LARGE SCALE GENOMIC DNA]</scope>
    <source>
        <strain evidence="1 2">JCM 14901</strain>
    </source>
</reference>
<proteinExistence type="predicted"/>
<dbReference type="InterPro" id="IPR023198">
    <property type="entry name" value="PGP-like_dom2"/>
</dbReference>
<dbReference type="InterPro" id="IPR023214">
    <property type="entry name" value="HAD_sf"/>
</dbReference>